<sequence>MRTIRIGFAALALVTALAGCHRSTSTATPRVLETAAEQAQKGTPQARTLAFAGFHALLVAGDATLAQQRFDDALARDAGDVYALAGQSLMARRAGRPDRALAASLELAARAPTHPLAAVAARHVLDSVGTSRALDDDILRGVERALAAGATGEAAYLLRGARMSVAVVRGDAEARDAAMHQLGGVSESSLVGPFSPFHVLAWDERTPVSQEGSLAGPFTSAFGPLPVRTVHAPDGRMDLTGEPGQGDLYVQAFDADVTEPGLYVARTVSGTSHQVLMNGAPLLERRAWERATSTVTTRAVQLPAGKHRFVVRQLKGGTSGLLTFALLRVDGRPSGVRFSAATGPAPRPWGGKAELSDETPGVFATTESVKLALHEEAGELLAVVLAVRDGLQRDSDGARRLMATVDANTPALLWLRAEVAAADRTVPSKVARGRATRDLESVLAKDPDNVAAMLLRADLFLDEGQPAPAMELLKTASEVARPAGHPVFMLRARAALALEVEALAEESLAAALEAQPGLCEALTLQYSLARRRDAAERSDTLVASLAGCPGTVMRQAEHARARGDVETATKLYAEMQARDPSSISLGTTLANLYVSKRRFDDATEVLQKLATVWPRNAELVKRMADVREYAGQPAEALELRERALALAGDDLTLRRAVERAKTGQELLQAHAVDGREAIRAYEAEPVSGGSAAAFVLDAAAVRVYPDGSIVNRIHTVQKALEQSGVQEIAEVNVPRGAQVLALRTLKADGRVLEPENIEGKDTVSLPGVAVGDYVEVEYLLAEPPRGPAQPGFTASAFYFQIANQPNAWVTYTVVAPRGVGMKVDAHGMKVPEPKVDGDVEVFHFETRRVPPFIPEPDAPPSANEYLPFVIVGAGDTGNENLVKLYGDAFQDRWIRTAEVDAFARKAAEGKSGLDAVKALHAAVMQRFSGRDASLSQTAASTVAQDRGSRLTVMKAGLDALGIPSRVVAVRTFNTDPAPYTFPQDALLPYAALRVELPGEAPVWVDTSVRYGPFGELPELAMGGREAWLLPEPGRPLQKVQTPPMKEVPGKEVKLALKLSEDGTLSGQGEETYSGFEAAQIAEAFNQLSAESRNQALQGAVARYFGGASLSSVKLEHQEQVGAPFVLRYEFTVPRFGRLEGGQRMALGPLTFPAQLGRRFVQLSTRRTPLYIDTTEASRTQVTLTMPKGWKLADPQASLQAENAFGRFTRTEKQDGATLSVTESLRLPRNRVQPNQYELFSGFTGDVDLIQTRELVLVKPSPGGE</sequence>
<dbReference type="InterPro" id="IPR011990">
    <property type="entry name" value="TPR-like_helical_dom_sf"/>
</dbReference>
<dbReference type="PROSITE" id="PS51257">
    <property type="entry name" value="PROKAR_LIPOPROTEIN"/>
    <property type="match status" value="1"/>
</dbReference>
<dbReference type="Gene3D" id="2.60.40.3140">
    <property type="match status" value="1"/>
</dbReference>
<keyword evidence="1" id="KW-0449">Lipoprotein</keyword>
<accession>F8CGM7</accession>
<dbReference type="eggNOG" id="COG0457">
    <property type="taxonomic scope" value="Bacteria"/>
</dbReference>
<dbReference type="Pfam" id="PF14559">
    <property type="entry name" value="TPR_19"/>
    <property type="match status" value="1"/>
</dbReference>
<name>F8CGM7_MYXFH</name>
<dbReference type="KEGG" id="mfu:LILAB_02795"/>
<proteinExistence type="predicted"/>
<dbReference type="SUPFAM" id="SSF48452">
    <property type="entry name" value="TPR-like"/>
    <property type="match status" value="1"/>
</dbReference>
<dbReference type="EMBL" id="CP002830">
    <property type="protein sequence ID" value="AEI62484.1"/>
    <property type="molecule type" value="Genomic_DNA"/>
</dbReference>
<evidence type="ECO:0000313" key="1">
    <source>
        <dbReference type="EMBL" id="AEI62484.1"/>
    </source>
</evidence>
<reference evidence="1 2" key="1">
    <citation type="journal article" date="2011" name="J. Bacteriol.">
        <title>Genome sequence of the halotolerant marine bacterium Myxococcus fulvus HW-1.</title>
        <authorList>
            <person name="Li Z.F."/>
            <person name="Li X."/>
            <person name="Liu H."/>
            <person name="Liu X."/>
            <person name="Han K."/>
            <person name="Wu Z.H."/>
            <person name="Hu W."/>
            <person name="Li F.F."/>
            <person name="Li Y.Z."/>
        </authorList>
    </citation>
    <scope>NUCLEOTIDE SEQUENCE [LARGE SCALE GENOMIC DNA]</scope>
    <source>
        <strain evidence="2">ATCC BAA-855 / HW-1</strain>
    </source>
</reference>
<organism evidence="1 2">
    <name type="scientific">Myxococcus fulvus (strain ATCC BAA-855 / HW-1)</name>
    <dbReference type="NCBI Taxonomy" id="483219"/>
    <lineage>
        <taxon>Bacteria</taxon>
        <taxon>Pseudomonadati</taxon>
        <taxon>Myxococcota</taxon>
        <taxon>Myxococcia</taxon>
        <taxon>Myxococcales</taxon>
        <taxon>Cystobacterineae</taxon>
        <taxon>Myxococcaceae</taxon>
        <taxon>Myxococcus</taxon>
    </lineage>
</organism>
<dbReference type="HOGENOM" id="CLU_265084_0_0_7"/>
<dbReference type="Gene3D" id="1.25.40.10">
    <property type="entry name" value="Tetratricopeptide repeat domain"/>
    <property type="match status" value="2"/>
</dbReference>
<evidence type="ECO:0000313" key="2">
    <source>
        <dbReference type="Proteomes" id="UP000000488"/>
    </source>
</evidence>
<dbReference type="Proteomes" id="UP000000488">
    <property type="component" value="Chromosome"/>
</dbReference>
<gene>
    <name evidence="1" type="ordered locus">LILAB_02795</name>
</gene>
<dbReference type="AlphaFoldDB" id="F8CGM7"/>
<protein>
    <submittedName>
        <fullName evidence="1">Putative lipoprotein</fullName>
    </submittedName>
</protein>
<dbReference type="Gene3D" id="2.60.120.1130">
    <property type="match status" value="1"/>
</dbReference>
<dbReference type="STRING" id="483219.LILAB_02795"/>